<dbReference type="Proteomes" id="UP000762676">
    <property type="component" value="Unassembled WGS sequence"/>
</dbReference>
<dbReference type="EMBL" id="BMAT01013683">
    <property type="protein sequence ID" value="GFS18221.1"/>
    <property type="molecule type" value="Genomic_DNA"/>
</dbReference>
<sequence>MSQTQNQISSEDVEPAHFRLLWIPPRLKLESIRKILELNLEENDVVLERPTDAIDASRVDVSIPMRDVSGIPHYSEVEVKVGNRTEKNLWFVSVLGLKQSCHCCGDTSHWPVKSATV</sequence>
<protein>
    <submittedName>
        <fullName evidence="1">Uncharacterized protein</fullName>
    </submittedName>
</protein>
<proteinExistence type="predicted"/>
<reference evidence="1 2" key="1">
    <citation type="journal article" date="2021" name="Elife">
        <title>Chloroplast acquisition without the gene transfer in kleptoplastic sea slugs, Plakobranchus ocellatus.</title>
        <authorList>
            <person name="Maeda T."/>
            <person name="Takahashi S."/>
            <person name="Yoshida T."/>
            <person name="Shimamura S."/>
            <person name="Takaki Y."/>
            <person name="Nagai Y."/>
            <person name="Toyoda A."/>
            <person name="Suzuki Y."/>
            <person name="Arimoto A."/>
            <person name="Ishii H."/>
            <person name="Satoh N."/>
            <person name="Nishiyama T."/>
            <person name="Hasebe M."/>
            <person name="Maruyama T."/>
            <person name="Minagawa J."/>
            <person name="Obokata J."/>
            <person name="Shigenobu S."/>
        </authorList>
    </citation>
    <scope>NUCLEOTIDE SEQUENCE [LARGE SCALE GENOMIC DNA]</scope>
</reference>
<evidence type="ECO:0000313" key="1">
    <source>
        <dbReference type="EMBL" id="GFS18221.1"/>
    </source>
</evidence>
<evidence type="ECO:0000313" key="2">
    <source>
        <dbReference type="Proteomes" id="UP000762676"/>
    </source>
</evidence>
<gene>
    <name evidence="1" type="ORF">ElyMa_006842300</name>
</gene>
<organism evidence="1 2">
    <name type="scientific">Elysia marginata</name>
    <dbReference type="NCBI Taxonomy" id="1093978"/>
    <lineage>
        <taxon>Eukaryota</taxon>
        <taxon>Metazoa</taxon>
        <taxon>Spiralia</taxon>
        <taxon>Lophotrochozoa</taxon>
        <taxon>Mollusca</taxon>
        <taxon>Gastropoda</taxon>
        <taxon>Heterobranchia</taxon>
        <taxon>Euthyneura</taxon>
        <taxon>Panpulmonata</taxon>
        <taxon>Sacoglossa</taxon>
        <taxon>Placobranchoidea</taxon>
        <taxon>Plakobranchidae</taxon>
        <taxon>Elysia</taxon>
    </lineage>
</organism>
<comment type="caution">
    <text evidence="1">The sequence shown here is derived from an EMBL/GenBank/DDBJ whole genome shotgun (WGS) entry which is preliminary data.</text>
</comment>
<keyword evidence="2" id="KW-1185">Reference proteome</keyword>
<name>A0AAV4JA30_9GAST</name>
<accession>A0AAV4JA30</accession>
<dbReference type="AlphaFoldDB" id="A0AAV4JA30"/>